<feature type="chain" id="PRO_5021360943" evidence="4">
    <location>
        <begin position="29"/>
        <end position="164"/>
    </location>
</feature>
<gene>
    <name evidence="6" type="ORF">ZRA01_29150</name>
</gene>
<dbReference type="InterPro" id="IPR017937">
    <property type="entry name" value="Thioredoxin_CS"/>
</dbReference>
<dbReference type="InterPro" id="IPR050553">
    <property type="entry name" value="Thioredoxin_ResA/DsbE_sf"/>
</dbReference>
<dbReference type="Proteomes" id="UP000318422">
    <property type="component" value="Unassembled WGS sequence"/>
</dbReference>
<dbReference type="CDD" id="cd02966">
    <property type="entry name" value="TlpA_like_family"/>
    <property type="match status" value="1"/>
</dbReference>
<dbReference type="PROSITE" id="PS51257">
    <property type="entry name" value="PROKAR_LIPOPROTEIN"/>
    <property type="match status" value="1"/>
</dbReference>
<keyword evidence="2" id="KW-0201">Cytochrome c-type biogenesis</keyword>
<dbReference type="InterPro" id="IPR013766">
    <property type="entry name" value="Thioredoxin_domain"/>
</dbReference>
<evidence type="ECO:0000256" key="1">
    <source>
        <dbReference type="ARBA" id="ARBA00004196"/>
    </source>
</evidence>
<dbReference type="InterPro" id="IPR036249">
    <property type="entry name" value="Thioredoxin-like_sf"/>
</dbReference>
<dbReference type="Gene3D" id="3.40.30.10">
    <property type="entry name" value="Glutaredoxin"/>
    <property type="match status" value="1"/>
</dbReference>
<keyword evidence="4" id="KW-0732">Signal</keyword>
<evidence type="ECO:0000256" key="2">
    <source>
        <dbReference type="ARBA" id="ARBA00022748"/>
    </source>
</evidence>
<name>A0A4Y4CXJ6_ZOORA</name>
<evidence type="ECO:0000313" key="7">
    <source>
        <dbReference type="Proteomes" id="UP000318422"/>
    </source>
</evidence>
<feature type="domain" description="Thioredoxin" evidence="5">
    <location>
        <begin position="21"/>
        <end position="161"/>
    </location>
</feature>
<dbReference type="GO" id="GO:0017004">
    <property type="term" value="P:cytochrome complex assembly"/>
    <property type="evidence" value="ECO:0007669"/>
    <property type="project" value="UniProtKB-KW"/>
</dbReference>
<comment type="subcellular location">
    <subcellularLocation>
        <location evidence="1">Cell envelope</location>
    </subcellularLocation>
</comment>
<reference evidence="6 7" key="1">
    <citation type="submission" date="2019-06" db="EMBL/GenBank/DDBJ databases">
        <title>Whole genome shotgun sequence of Zoogloea ramigera NBRC 15342.</title>
        <authorList>
            <person name="Hosoyama A."/>
            <person name="Uohara A."/>
            <person name="Ohji S."/>
            <person name="Ichikawa N."/>
        </authorList>
    </citation>
    <scope>NUCLEOTIDE SEQUENCE [LARGE SCALE GENOMIC DNA]</scope>
    <source>
        <strain evidence="6 7">NBRC 15342</strain>
    </source>
</reference>
<evidence type="ECO:0000256" key="4">
    <source>
        <dbReference type="SAM" id="SignalP"/>
    </source>
</evidence>
<dbReference type="Pfam" id="PF08534">
    <property type="entry name" value="Redoxin"/>
    <property type="match status" value="1"/>
</dbReference>
<dbReference type="OrthoDB" id="9811352at2"/>
<accession>A0A4Y4CXJ6</accession>
<dbReference type="GO" id="GO:0030313">
    <property type="term" value="C:cell envelope"/>
    <property type="evidence" value="ECO:0007669"/>
    <property type="project" value="UniProtKB-SubCell"/>
</dbReference>
<organism evidence="6 7">
    <name type="scientific">Zoogloea ramigera</name>
    <dbReference type="NCBI Taxonomy" id="350"/>
    <lineage>
        <taxon>Bacteria</taxon>
        <taxon>Pseudomonadati</taxon>
        <taxon>Pseudomonadota</taxon>
        <taxon>Betaproteobacteria</taxon>
        <taxon>Rhodocyclales</taxon>
        <taxon>Zoogloeaceae</taxon>
        <taxon>Zoogloea</taxon>
    </lineage>
</organism>
<feature type="signal peptide" evidence="4">
    <location>
        <begin position="1"/>
        <end position="28"/>
    </location>
</feature>
<keyword evidence="3" id="KW-0676">Redox-active center</keyword>
<dbReference type="PANTHER" id="PTHR42852">
    <property type="entry name" value="THIOL:DISULFIDE INTERCHANGE PROTEIN DSBE"/>
    <property type="match status" value="1"/>
</dbReference>
<sequence>MFLKAITRFLAPLLLVALVGGCSQPATPDVSFTTLDGQSSRLSALRGKVVLVNFWATTCTTCVAEMPKLVDTHNKFAAQGFETLAIAMSYDPPDYVRNYARNNALPFKVAVDASGEAAKGFDDVRLTPTTFLIDKRGQVVQKFLGEPDFDKLHARIAQLLAEPA</sequence>
<evidence type="ECO:0000256" key="3">
    <source>
        <dbReference type="ARBA" id="ARBA00023284"/>
    </source>
</evidence>
<dbReference type="RefSeq" id="WP_141353558.1">
    <property type="nucleotide sequence ID" value="NZ_BJNV01000055.1"/>
</dbReference>
<protein>
    <submittedName>
        <fullName evidence="6">Thioredoxin</fullName>
    </submittedName>
</protein>
<dbReference type="PANTHER" id="PTHR42852:SF18">
    <property type="entry name" value="CHROMOSOME UNDETERMINED SCAFFOLD_47, WHOLE GENOME SHOTGUN SEQUENCE"/>
    <property type="match status" value="1"/>
</dbReference>
<evidence type="ECO:0000313" key="6">
    <source>
        <dbReference type="EMBL" id="GEC96842.1"/>
    </source>
</evidence>
<dbReference type="InterPro" id="IPR013740">
    <property type="entry name" value="Redoxin"/>
</dbReference>
<evidence type="ECO:0000259" key="5">
    <source>
        <dbReference type="PROSITE" id="PS51352"/>
    </source>
</evidence>
<comment type="caution">
    <text evidence="6">The sequence shown here is derived from an EMBL/GenBank/DDBJ whole genome shotgun (WGS) entry which is preliminary data.</text>
</comment>
<dbReference type="PROSITE" id="PS51352">
    <property type="entry name" value="THIOREDOXIN_2"/>
    <property type="match status" value="1"/>
</dbReference>
<proteinExistence type="predicted"/>
<dbReference type="PROSITE" id="PS00194">
    <property type="entry name" value="THIOREDOXIN_1"/>
    <property type="match status" value="1"/>
</dbReference>
<dbReference type="AlphaFoldDB" id="A0A4Y4CXJ6"/>
<dbReference type="SUPFAM" id="SSF52833">
    <property type="entry name" value="Thioredoxin-like"/>
    <property type="match status" value="1"/>
</dbReference>
<dbReference type="GO" id="GO:0015036">
    <property type="term" value="F:disulfide oxidoreductase activity"/>
    <property type="evidence" value="ECO:0007669"/>
    <property type="project" value="UniProtKB-ARBA"/>
</dbReference>
<keyword evidence="7" id="KW-1185">Reference proteome</keyword>
<dbReference type="EMBL" id="BJNV01000055">
    <property type="protein sequence ID" value="GEC96842.1"/>
    <property type="molecule type" value="Genomic_DNA"/>
</dbReference>